<organism evidence="1">
    <name type="scientific">Arundo donax</name>
    <name type="common">Giant reed</name>
    <name type="synonym">Donax arundinaceus</name>
    <dbReference type="NCBI Taxonomy" id="35708"/>
    <lineage>
        <taxon>Eukaryota</taxon>
        <taxon>Viridiplantae</taxon>
        <taxon>Streptophyta</taxon>
        <taxon>Embryophyta</taxon>
        <taxon>Tracheophyta</taxon>
        <taxon>Spermatophyta</taxon>
        <taxon>Magnoliopsida</taxon>
        <taxon>Liliopsida</taxon>
        <taxon>Poales</taxon>
        <taxon>Poaceae</taxon>
        <taxon>PACMAD clade</taxon>
        <taxon>Arundinoideae</taxon>
        <taxon>Arundineae</taxon>
        <taxon>Arundo</taxon>
    </lineage>
</organism>
<accession>A0A0A8YXC1</accession>
<reference evidence="1" key="1">
    <citation type="submission" date="2014-09" db="EMBL/GenBank/DDBJ databases">
        <authorList>
            <person name="Magalhaes I.L.F."/>
            <person name="Oliveira U."/>
            <person name="Santos F.R."/>
            <person name="Vidigal T.H.D.A."/>
            <person name="Brescovit A.D."/>
            <person name="Santos A.J."/>
        </authorList>
    </citation>
    <scope>NUCLEOTIDE SEQUENCE</scope>
    <source>
        <tissue evidence="1">Shoot tissue taken approximately 20 cm above the soil surface</tissue>
    </source>
</reference>
<protein>
    <submittedName>
        <fullName evidence="1">Uncharacterized protein</fullName>
    </submittedName>
</protein>
<sequence length="19" mass="2209">MCILCVACDRKNVYFVCDL</sequence>
<reference evidence="1" key="2">
    <citation type="journal article" date="2015" name="Data Brief">
        <title>Shoot transcriptome of the giant reed, Arundo donax.</title>
        <authorList>
            <person name="Barrero R.A."/>
            <person name="Guerrero F.D."/>
            <person name="Moolhuijzen P."/>
            <person name="Goolsby J.A."/>
            <person name="Tidwell J."/>
            <person name="Bellgard S.E."/>
            <person name="Bellgard M.I."/>
        </authorList>
    </citation>
    <scope>NUCLEOTIDE SEQUENCE</scope>
    <source>
        <tissue evidence="1">Shoot tissue taken approximately 20 cm above the soil surface</tissue>
    </source>
</reference>
<proteinExistence type="predicted"/>
<dbReference type="EMBL" id="GBRH01270623">
    <property type="protein sequence ID" value="JAD27272.1"/>
    <property type="molecule type" value="Transcribed_RNA"/>
</dbReference>
<name>A0A0A8YXC1_ARUDO</name>
<dbReference type="AlphaFoldDB" id="A0A0A8YXC1"/>
<evidence type="ECO:0000313" key="1">
    <source>
        <dbReference type="EMBL" id="JAD27272.1"/>
    </source>
</evidence>